<feature type="compositionally biased region" description="Acidic residues" evidence="1">
    <location>
        <begin position="90"/>
        <end position="103"/>
    </location>
</feature>
<protein>
    <submittedName>
        <fullName evidence="2">Uncharacterized protein</fullName>
    </submittedName>
</protein>
<comment type="caution">
    <text evidence="2">The sequence shown here is derived from an EMBL/GenBank/DDBJ whole genome shotgun (WGS) entry which is preliminary data.</text>
</comment>
<evidence type="ECO:0000313" key="3">
    <source>
        <dbReference type="Proteomes" id="UP000186455"/>
    </source>
</evidence>
<name>A0A1Q4V0Z2_9ACTN</name>
<dbReference type="EMBL" id="LFBV01000009">
    <property type="protein sequence ID" value="OKH91481.1"/>
    <property type="molecule type" value="Genomic_DNA"/>
</dbReference>
<reference evidence="2 3" key="1">
    <citation type="submission" date="2015-06" db="EMBL/GenBank/DDBJ databases">
        <title>Cloning and characterization of the uncialamcin biosynthetic gene cluster.</title>
        <authorList>
            <person name="Yan X."/>
            <person name="Huang T."/>
            <person name="Ge H."/>
            <person name="Shen B."/>
        </authorList>
    </citation>
    <scope>NUCLEOTIDE SEQUENCE [LARGE SCALE GENOMIC DNA]</scope>
    <source>
        <strain evidence="2 3">DCA2648</strain>
    </source>
</reference>
<dbReference type="STRING" id="1048205.AB852_28400"/>
<dbReference type="Proteomes" id="UP000186455">
    <property type="component" value="Unassembled WGS sequence"/>
</dbReference>
<evidence type="ECO:0000256" key="1">
    <source>
        <dbReference type="SAM" id="MobiDB-lite"/>
    </source>
</evidence>
<proteinExistence type="predicted"/>
<sequence length="203" mass="22075">MTPLQHAAARLCTGSHALSAQLWDATAAWIARGRRDDLTGWRAALGCCVRTAGLGVSLYLTHRIVRAAPWLMWIPAALWTLAAWRAGRDDEEDPEAVDDEVPDSGEQPPGTDPRDAARTLLLTVMGPGSGVHLRAVLQHLQQQGHWEGRTVPELRAHLEALGVPTEPRVKVDRVPTRGVTRAALLSLSPEREADPAPNQRLPA</sequence>
<dbReference type="AlphaFoldDB" id="A0A1Q4V0Z2"/>
<gene>
    <name evidence="2" type="ORF">AB852_28400</name>
</gene>
<organism evidence="2 3">
    <name type="scientific">Streptomyces uncialis</name>
    <dbReference type="NCBI Taxonomy" id="1048205"/>
    <lineage>
        <taxon>Bacteria</taxon>
        <taxon>Bacillati</taxon>
        <taxon>Actinomycetota</taxon>
        <taxon>Actinomycetes</taxon>
        <taxon>Kitasatosporales</taxon>
        <taxon>Streptomycetaceae</taxon>
        <taxon>Streptomyces</taxon>
    </lineage>
</organism>
<evidence type="ECO:0000313" key="2">
    <source>
        <dbReference type="EMBL" id="OKH91481.1"/>
    </source>
</evidence>
<keyword evidence="3" id="KW-1185">Reference proteome</keyword>
<dbReference type="RefSeq" id="WP_073793168.1">
    <property type="nucleotide sequence ID" value="NZ_LFBV01000009.1"/>
</dbReference>
<accession>A0A1Q4V0Z2</accession>
<feature type="region of interest" description="Disordered" evidence="1">
    <location>
        <begin position="90"/>
        <end position="115"/>
    </location>
</feature>